<evidence type="ECO:0000313" key="1">
    <source>
        <dbReference type="EMBL" id="KAI0063312.1"/>
    </source>
</evidence>
<protein>
    <submittedName>
        <fullName evidence="1">Cytochrome P450</fullName>
    </submittedName>
</protein>
<keyword evidence="2" id="KW-1185">Reference proteome</keyword>
<accession>A0ACB8T4I1</accession>
<dbReference type="EMBL" id="MU277203">
    <property type="protein sequence ID" value="KAI0063312.1"/>
    <property type="molecule type" value="Genomic_DNA"/>
</dbReference>
<evidence type="ECO:0000313" key="2">
    <source>
        <dbReference type="Proteomes" id="UP000814140"/>
    </source>
</evidence>
<proteinExistence type="predicted"/>
<dbReference type="Proteomes" id="UP000814140">
    <property type="component" value="Unassembled WGS sequence"/>
</dbReference>
<comment type="caution">
    <text evidence="1">The sequence shown here is derived from an EMBL/GenBank/DDBJ whole genome shotgun (WGS) entry which is preliminary data.</text>
</comment>
<gene>
    <name evidence="1" type="ORF">BV25DRAFT_414811</name>
</gene>
<reference evidence="1" key="1">
    <citation type="submission" date="2021-03" db="EMBL/GenBank/DDBJ databases">
        <authorList>
            <consortium name="DOE Joint Genome Institute"/>
            <person name="Ahrendt S."/>
            <person name="Looney B.P."/>
            <person name="Miyauchi S."/>
            <person name="Morin E."/>
            <person name="Drula E."/>
            <person name="Courty P.E."/>
            <person name="Chicoki N."/>
            <person name="Fauchery L."/>
            <person name="Kohler A."/>
            <person name="Kuo A."/>
            <person name="Labutti K."/>
            <person name="Pangilinan J."/>
            <person name="Lipzen A."/>
            <person name="Riley R."/>
            <person name="Andreopoulos W."/>
            <person name="He G."/>
            <person name="Johnson J."/>
            <person name="Barry K.W."/>
            <person name="Grigoriev I.V."/>
            <person name="Nagy L."/>
            <person name="Hibbett D."/>
            <person name="Henrissat B."/>
            <person name="Matheny P.B."/>
            <person name="Labbe J."/>
            <person name="Martin F."/>
        </authorList>
    </citation>
    <scope>NUCLEOTIDE SEQUENCE</scope>
    <source>
        <strain evidence="1">HHB10654</strain>
    </source>
</reference>
<sequence length="506" mass="56429">MSPFSSLKLIALAVVLVAGLAIRKYRKRNGLRLPPGPRGLPIIGNLLDIPKETSWLVYEDWAKSYGNVMSLEVFGQVIVILQSPQAVKDLFEKRGATYSDRPLPTFYEMARWDWFLPVARSDDQWRAGRRELERSLRPSSAVQYRPMLKAKTLEFLQRLVVRPENFKSHIEHLQSAINMAIVYGYEVKGRDDKFVNTVKDFVILAQKCALPGALWVNDFPFLRHLPDWLPGTGFKVLAKKSCELGEEVINGPLTFVKEGMLNGTAQPSMALDRLRECKSAKEEREIAIALGSLHAGGSDAMVAVLYTLFLVLVRDPSVQARAQAELDAATGGSRLPEFEDRPSLPYIDAICKELLRWKMISPLAFPHATTEDDEYQGYFIPKGSFVIANAWSILHDPEAYPDPFAFKPERFLNADGQVIDDPALSGVFGFGKRICPGRHLVDSMLFIAVALVLSTFKVGKAKDAAGNEIPVEGTFFGTLLYQPSPFECSIVPRNQITLELIAAAVE</sequence>
<reference evidence="1" key="2">
    <citation type="journal article" date="2022" name="New Phytol.">
        <title>Evolutionary transition to the ectomycorrhizal habit in the genomes of a hyperdiverse lineage of mushroom-forming fungi.</title>
        <authorList>
            <person name="Looney B."/>
            <person name="Miyauchi S."/>
            <person name="Morin E."/>
            <person name="Drula E."/>
            <person name="Courty P.E."/>
            <person name="Kohler A."/>
            <person name="Kuo A."/>
            <person name="LaButti K."/>
            <person name="Pangilinan J."/>
            <person name="Lipzen A."/>
            <person name="Riley R."/>
            <person name="Andreopoulos W."/>
            <person name="He G."/>
            <person name="Johnson J."/>
            <person name="Nolan M."/>
            <person name="Tritt A."/>
            <person name="Barry K.W."/>
            <person name="Grigoriev I.V."/>
            <person name="Nagy L.G."/>
            <person name="Hibbett D."/>
            <person name="Henrissat B."/>
            <person name="Matheny P.B."/>
            <person name="Labbe J."/>
            <person name="Martin F.M."/>
        </authorList>
    </citation>
    <scope>NUCLEOTIDE SEQUENCE</scope>
    <source>
        <strain evidence="1">HHB10654</strain>
    </source>
</reference>
<name>A0ACB8T4I1_9AGAM</name>
<organism evidence="1 2">
    <name type="scientific">Artomyces pyxidatus</name>
    <dbReference type="NCBI Taxonomy" id="48021"/>
    <lineage>
        <taxon>Eukaryota</taxon>
        <taxon>Fungi</taxon>
        <taxon>Dikarya</taxon>
        <taxon>Basidiomycota</taxon>
        <taxon>Agaricomycotina</taxon>
        <taxon>Agaricomycetes</taxon>
        <taxon>Russulales</taxon>
        <taxon>Auriscalpiaceae</taxon>
        <taxon>Artomyces</taxon>
    </lineage>
</organism>